<evidence type="ECO:0000256" key="1">
    <source>
        <dbReference type="ARBA" id="ARBA00004141"/>
    </source>
</evidence>
<evidence type="ECO:0000256" key="5">
    <source>
        <dbReference type="SAM" id="Phobius"/>
    </source>
</evidence>
<evidence type="ECO:0000313" key="7">
    <source>
        <dbReference type="EMBL" id="WRT63130.1"/>
    </source>
</evidence>
<evidence type="ECO:0000313" key="8">
    <source>
        <dbReference type="Proteomes" id="UP001329825"/>
    </source>
</evidence>
<proteinExistence type="predicted"/>
<accession>A0ABZ1CN00</accession>
<sequence>MSEVDVEKVRDVDVQVKNADILPEPEKLQRKLRSRHASMLALGGAIGTGLIINSGSGLAHAGPVGLLLAFIYVGSLCYAMMCALGEMAAFLPHQKGFPGHATRFVGPSFGAATGIAYWLKYLIGTATQYSACAVIINYWIPTSKVNNGVWIAIFIVLTGVLQFMPVRYFGEFEFWCSTFKVIVLTGLMIFALVADCGGLPPHEYIGFRTWKQMPFVEYLVKGSLGRFLGFVSALITAIYSYTGSEMVGIALGEMSNPRKNVARAVRACFYRVLFLYCGSIFFVGLIVPANSKLLLAANSNSTNANASPFVVAMSIGGVKVLPHIINAAALIFVASAANSDAYVNSRTAYALAADGNLPKIFLRTNRFGTPWFSVLCTMTFSCLAFTACQTSAFVVFKYFVSAVTLMSTIVWMMIMFTHLRFIRACRVHGIDRQSLPYVSKLNPFLSWWGIIGTGIVSITKGFDAFIHKFNKISFVTNYIAFPVVLVAYVVFSLRYKEWITPIEHLDLSGTRVFQGDELDEEEYEPERKAGVIGWLKYMWTS</sequence>
<dbReference type="Proteomes" id="UP001329825">
    <property type="component" value="Chromosome 1"/>
</dbReference>
<dbReference type="InterPro" id="IPR050524">
    <property type="entry name" value="APC_YAT"/>
</dbReference>
<feature type="transmembrane region" description="Helical" evidence="5">
    <location>
        <begin position="65"/>
        <end position="89"/>
    </location>
</feature>
<dbReference type="EMBL" id="CP141881">
    <property type="protein sequence ID" value="WRT63130.1"/>
    <property type="molecule type" value="Genomic_DNA"/>
</dbReference>
<feature type="transmembrane region" description="Helical" evidence="5">
    <location>
        <begin position="149"/>
        <end position="169"/>
    </location>
</feature>
<dbReference type="PANTHER" id="PTHR43341:SF9">
    <property type="entry name" value="DICARBOXYLIC AMINO ACID PERMEASE"/>
    <property type="match status" value="1"/>
</dbReference>
<evidence type="ECO:0000256" key="3">
    <source>
        <dbReference type="ARBA" id="ARBA00022989"/>
    </source>
</evidence>
<feature type="transmembrane region" description="Helical" evidence="5">
    <location>
        <begin position="443"/>
        <end position="466"/>
    </location>
</feature>
<evidence type="ECO:0000256" key="4">
    <source>
        <dbReference type="ARBA" id="ARBA00023136"/>
    </source>
</evidence>
<keyword evidence="4 5" id="KW-0472">Membrane</keyword>
<comment type="subcellular location">
    <subcellularLocation>
        <location evidence="1">Membrane</location>
        <topology evidence="1">Multi-pass membrane protein</topology>
    </subcellularLocation>
</comment>
<name>A0ABZ1CN00_9TREE</name>
<dbReference type="PANTHER" id="PTHR43341">
    <property type="entry name" value="AMINO ACID PERMEASE"/>
    <property type="match status" value="1"/>
</dbReference>
<feature type="transmembrane region" description="Helical" evidence="5">
    <location>
        <begin position="181"/>
        <end position="200"/>
    </location>
</feature>
<feature type="transmembrane region" description="Helical" evidence="5">
    <location>
        <begin position="101"/>
        <end position="119"/>
    </location>
</feature>
<keyword evidence="2 5" id="KW-0812">Transmembrane</keyword>
<feature type="transmembrane region" description="Helical" evidence="5">
    <location>
        <begin position="398"/>
        <end position="422"/>
    </location>
</feature>
<feature type="domain" description="Amino acid permease/ SLC12A" evidence="6">
    <location>
        <begin position="36"/>
        <end position="499"/>
    </location>
</feature>
<protein>
    <recommendedName>
        <fullName evidence="6">Amino acid permease/ SLC12A domain-containing protein</fullName>
    </recommendedName>
</protein>
<feature type="transmembrane region" description="Helical" evidence="5">
    <location>
        <begin position="227"/>
        <end position="247"/>
    </location>
</feature>
<organism evidence="7 8">
    <name type="scientific">Kwoniella shivajii</name>
    <dbReference type="NCBI Taxonomy" id="564305"/>
    <lineage>
        <taxon>Eukaryota</taxon>
        <taxon>Fungi</taxon>
        <taxon>Dikarya</taxon>
        <taxon>Basidiomycota</taxon>
        <taxon>Agaricomycotina</taxon>
        <taxon>Tremellomycetes</taxon>
        <taxon>Tremellales</taxon>
        <taxon>Cryptococcaceae</taxon>
        <taxon>Kwoniella</taxon>
    </lineage>
</organism>
<dbReference type="Pfam" id="PF00324">
    <property type="entry name" value="AA_permease"/>
    <property type="match status" value="1"/>
</dbReference>
<keyword evidence="8" id="KW-1185">Reference proteome</keyword>
<keyword evidence="3 5" id="KW-1133">Transmembrane helix</keyword>
<dbReference type="GeneID" id="87952164"/>
<feature type="transmembrane region" description="Helical" evidence="5">
    <location>
        <begin position="268"/>
        <end position="289"/>
    </location>
</feature>
<evidence type="ECO:0000259" key="6">
    <source>
        <dbReference type="Pfam" id="PF00324"/>
    </source>
</evidence>
<reference evidence="7 8" key="1">
    <citation type="submission" date="2024-01" db="EMBL/GenBank/DDBJ databases">
        <title>Comparative genomics of Cryptococcus and Kwoniella reveals pathogenesis evolution and contrasting modes of karyotype evolution via chromosome fusion or intercentromeric recombination.</title>
        <authorList>
            <person name="Coelho M.A."/>
            <person name="David-Palma M."/>
            <person name="Shea T."/>
            <person name="Bowers K."/>
            <person name="McGinley-Smith S."/>
            <person name="Mohammad A.W."/>
            <person name="Gnirke A."/>
            <person name="Yurkov A.M."/>
            <person name="Nowrousian M."/>
            <person name="Sun S."/>
            <person name="Cuomo C.A."/>
            <person name="Heitman J."/>
        </authorList>
    </citation>
    <scope>NUCLEOTIDE SEQUENCE [LARGE SCALE GENOMIC DNA]</scope>
    <source>
        <strain evidence="7">CBS 11374</strain>
    </source>
</reference>
<dbReference type="InterPro" id="IPR004841">
    <property type="entry name" value="AA-permease/SLC12A_dom"/>
</dbReference>
<feature type="transmembrane region" description="Helical" evidence="5">
    <location>
        <begin position="309"/>
        <end position="337"/>
    </location>
</feature>
<dbReference type="RefSeq" id="XP_062787870.1">
    <property type="nucleotide sequence ID" value="XM_062931819.1"/>
</dbReference>
<feature type="transmembrane region" description="Helical" evidence="5">
    <location>
        <begin position="472"/>
        <end position="491"/>
    </location>
</feature>
<feature type="transmembrane region" description="Helical" evidence="5">
    <location>
        <begin position="371"/>
        <end position="392"/>
    </location>
</feature>
<dbReference type="PIRSF" id="PIRSF006060">
    <property type="entry name" value="AA_transporter"/>
    <property type="match status" value="1"/>
</dbReference>
<evidence type="ECO:0000256" key="2">
    <source>
        <dbReference type="ARBA" id="ARBA00022692"/>
    </source>
</evidence>
<dbReference type="Gene3D" id="1.20.1740.10">
    <property type="entry name" value="Amino acid/polyamine transporter I"/>
    <property type="match status" value="1"/>
</dbReference>
<feature type="transmembrane region" description="Helical" evidence="5">
    <location>
        <begin position="37"/>
        <end position="59"/>
    </location>
</feature>
<gene>
    <name evidence="7" type="ORF">IL334_000033</name>
</gene>